<sequence>MKRTFFSAALLSAAFFYPAAASADDDDAPGTRVTLYGLIDLGLATQHTSGQGTRNSMISGGQTDSLWGMRGREELDGGWHASFQLETGFNAADGLVEDDSGRLFNYNAWVGLGHASLGEVRLGRQPTIANQFAGDLEQAGWKDMGLGATFKASDTFQFDNTVNYFSPSFGGLQFGVGYSFNADDGSASGFRTADNNRAYSLGLRYEEGPLLAVATWDQMRLGATDVGGARPRALQLGISYDFDVVKIAVAWTRQQDGFVGLDGADPDGLGLDLGPAPFVHGGRVDAWYLGATVPVGPGSLVAQWSPAKPSWSWEDGSRARTAQVATLGYIYPLSRRTSLYSFVGYARNYTLDNQFDPDNSHTTRVAVGITHQF</sequence>
<comment type="subcellular location">
    <subcellularLocation>
        <location evidence="1">Cell outer membrane</location>
        <topology evidence="1">Multi-pass membrane protein</topology>
    </subcellularLocation>
</comment>
<keyword evidence="6 11" id="KW-0732">Signal</keyword>
<feature type="signal peptide" evidence="11">
    <location>
        <begin position="1"/>
        <end position="23"/>
    </location>
</feature>
<evidence type="ECO:0000256" key="10">
    <source>
        <dbReference type="ARBA" id="ARBA00023237"/>
    </source>
</evidence>
<protein>
    <submittedName>
        <fullName evidence="14">Porin</fullName>
    </submittedName>
</protein>
<evidence type="ECO:0000313" key="14">
    <source>
        <dbReference type="EMBL" id="ANN70855.1"/>
    </source>
</evidence>
<dbReference type="OrthoDB" id="8520696at2"/>
<evidence type="ECO:0000256" key="2">
    <source>
        <dbReference type="ARBA" id="ARBA00011233"/>
    </source>
</evidence>
<dbReference type="InterPro" id="IPR002299">
    <property type="entry name" value="Porin_Neis"/>
</dbReference>
<dbReference type="InterPro" id="IPR050298">
    <property type="entry name" value="Gram-neg_bact_OMP"/>
</dbReference>
<dbReference type="InterPro" id="IPR023614">
    <property type="entry name" value="Porin_dom_sf"/>
</dbReference>
<accession>A0A193FFE2</accession>
<comment type="subunit">
    <text evidence="2">Homotrimer.</text>
</comment>
<dbReference type="Gene3D" id="2.40.160.10">
    <property type="entry name" value="Porin"/>
    <property type="match status" value="1"/>
</dbReference>
<keyword evidence="5" id="KW-0812">Transmembrane</keyword>
<dbReference type="GO" id="GO:0046930">
    <property type="term" value="C:pore complex"/>
    <property type="evidence" value="ECO:0007669"/>
    <property type="project" value="UniProtKB-KW"/>
</dbReference>
<dbReference type="InterPro" id="IPR033900">
    <property type="entry name" value="Gram_neg_porin_domain"/>
</dbReference>
<evidence type="ECO:0000256" key="8">
    <source>
        <dbReference type="ARBA" id="ARBA00023114"/>
    </source>
</evidence>
<dbReference type="GO" id="GO:0015288">
    <property type="term" value="F:porin activity"/>
    <property type="evidence" value="ECO:0007669"/>
    <property type="project" value="UniProtKB-KW"/>
</dbReference>
<dbReference type="EMBL" id="CP016171">
    <property type="protein sequence ID" value="ANN70855.1"/>
    <property type="molecule type" value="Genomic_DNA"/>
</dbReference>
<evidence type="ECO:0000256" key="1">
    <source>
        <dbReference type="ARBA" id="ARBA00004571"/>
    </source>
</evidence>
<evidence type="ECO:0000256" key="5">
    <source>
        <dbReference type="ARBA" id="ARBA00022692"/>
    </source>
</evidence>
<dbReference type="GO" id="GO:0009279">
    <property type="term" value="C:cell outer membrane"/>
    <property type="evidence" value="ECO:0007669"/>
    <property type="project" value="UniProtKB-SubCell"/>
</dbReference>
<name>A0A193FFE2_9BORD</name>
<gene>
    <name evidence="13" type="ORF">BAU06_05515</name>
    <name evidence="14" type="ORF">BAU08_05480</name>
</gene>
<evidence type="ECO:0000313" key="16">
    <source>
        <dbReference type="Proteomes" id="UP000092213"/>
    </source>
</evidence>
<evidence type="ECO:0000256" key="7">
    <source>
        <dbReference type="ARBA" id="ARBA00023065"/>
    </source>
</evidence>
<evidence type="ECO:0000256" key="4">
    <source>
        <dbReference type="ARBA" id="ARBA00022452"/>
    </source>
</evidence>
<evidence type="ECO:0000256" key="11">
    <source>
        <dbReference type="SAM" id="SignalP"/>
    </source>
</evidence>
<dbReference type="Proteomes" id="UP000091897">
    <property type="component" value="Chromosome"/>
</dbReference>
<evidence type="ECO:0000256" key="3">
    <source>
        <dbReference type="ARBA" id="ARBA00022448"/>
    </source>
</evidence>
<dbReference type="STRING" id="463025.BAU08_05480"/>
<dbReference type="GO" id="GO:0006811">
    <property type="term" value="P:monoatomic ion transport"/>
    <property type="evidence" value="ECO:0007669"/>
    <property type="project" value="UniProtKB-KW"/>
</dbReference>
<keyword evidence="7" id="KW-0406">Ion transport</keyword>
<evidence type="ECO:0000313" key="13">
    <source>
        <dbReference type="EMBL" id="ANN65824.1"/>
    </source>
</evidence>
<dbReference type="PANTHER" id="PTHR34501:SF9">
    <property type="entry name" value="MAJOR OUTER MEMBRANE PROTEIN P.IA"/>
    <property type="match status" value="1"/>
</dbReference>
<dbReference type="PANTHER" id="PTHR34501">
    <property type="entry name" value="PROTEIN YDDL-RELATED"/>
    <property type="match status" value="1"/>
</dbReference>
<evidence type="ECO:0000259" key="12">
    <source>
        <dbReference type="Pfam" id="PF13609"/>
    </source>
</evidence>
<evidence type="ECO:0000313" key="15">
    <source>
        <dbReference type="Proteomes" id="UP000091897"/>
    </source>
</evidence>
<keyword evidence="15" id="KW-1185">Reference proteome</keyword>
<dbReference type="AlphaFoldDB" id="A0A193FFE2"/>
<proteinExistence type="predicted"/>
<keyword evidence="9" id="KW-0472">Membrane</keyword>
<organism evidence="14 16">
    <name type="scientific">Bordetella bronchialis</name>
    <dbReference type="NCBI Taxonomy" id="463025"/>
    <lineage>
        <taxon>Bacteria</taxon>
        <taxon>Pseudomonadati</taxon>
        <taxon>Pseudomonadota</taxon>
        <taxon>Betaproteobacteria</taxon>
        <taxon>Burkholderiales</taxon>
        <taxon>Alcaligenaceae</taxon>
        <taxon>Bordetella</taxon>
    </lineage>
</organism>
<dbReference type="EMBL" id="CP016170">
    <property type="protein sequence ID" value="ANN65824.1"/>
    <property type="molecule type" value="Genomic_DNA"/>
</dbReference>
<reference evidence="15 16" key="1">
    <citation type="submission" date="2016-06" db="EMBL/GenBank/DDBJ databases">
        <title>Complete genome sequences of Bordetella bronchialis and Bordetella flabilis.</title>
        <authorList>
            <person name="LiPuma J.J."/>
            <person name="Spilker T."/>
        </authorList>
    </citation>
    <scope>NUCLEOTIDE SEQUENCE [LARGE SCALE GENOMIC DNA]</scope>
    <source>
        <strain evidence="14 16">AU17976</strain>
        <strain evidence="13 15">AU3182</strain>
    </source>
</reference>
<dbReference type="Proteomes" id="UP000092213">
    <property type="component" value="Chromosome"/>
</dbReference>
<feature type="domain" description="Porin" evidence="12">
    <location>
        <begin position="11"/>
        <end position="348"/>
    </location>
</feature>
<evidence type="ECO:0000256" key="9">
    <source>
        <dbReference type="ARBA" id="ARBA00023136"/>
    </source>
</evidence>
<evidence type="ECO:0000256" key="6">
    <source>
        <dbReference type="ARBA" id="ARBA00022729"/>
    </source>
</evidence>
<keyword evidence="4" id="KW-1134">Transmembrane beta strand</keyword>
<feature type="chain" id="PRO_5008258119" evidence="11">
    <location>
        <begin position="24"/>
        <end position="373"/>
    </location>
</feature>
<dbReference type="PRINTS" id="PR00184">
    <property type="entry name" value="NEISSPPORIN"/>
</dbReference>
<dbReference type="SUPFAM" id="SSF56935">
    <property type="entry name" value="Porins"/>
    <property type="match status" value="1"/>
</dbReference>
<dbReference type="RefSeq" id="WP_066345322.1">
    <property type="nucleotide sequence ID" value="NZ_CBCSFJ010000003.1"/>
</dbReference>
<dbReference type="KEGG" id="bbro:BAU06_05515"/>
<dbReference type="Pfam" id="PF13609">
    <property type="entry name" value="Porin_4"/>
    <property type="match status" value="1"/>
</dbReference>
<keyword evidence="3" id="KW-0813">Transport</keyword>
<keyword evidence="10" id="KW-0998">Cell outer membrane</keyword>
<dbReference type="CDD" id="cd00342">
    <property type="entry name" value="gram_neg_porins"/>
    <property type="match status" value="1"/>
</dbReference>
<keyword evidence="8" id="KW-0626">Porin</keyword>